<dbReference type="EnsemblMetazoa" id="XM_022803109">
    <property type="protein sequence ID" value="XP_022658844"/>
    <property type="gene ID" value="LOC111249349"/>
</dbReference>
<evidence type="ECO:0000259" key="4">
    <source>
        <dbReference type="Pfam" id="PF13191"/>
    </source>
</evidence>
<feature type="domain" description="Origin recognition complex subunit 5 C-terminal" evidence="5">
    <location>
        <begin position="301"/>
        <end position="433"/>
    </location>
</feature>
<evidence type="ECO:0000313" key="7">
    <source>
        <dbReference type="Proteomes" id="UP000594260"/>
    </source>
</evidence>
<evidence type="ECO:0000256" key="3">
    <source>
        <dbReference type="ARBA" id="ARBA00022840"/>
    </source>
</evidence>
<dbReference type="Pfam" id="PF14630">
    <property type="entry name" value="ORC5_C"/>
    <property type="match status" value="1"/>
</dbReference>
<comment type="similarity">
    <text evidence="1">Belongs to the ORC5 family.</text>
</comment>
<evidence type="ECO:0000259" key="5">
    <source>
        <dbReference type="Pfam" id="PF14630"/>
    </source>
</evidence>
<keyword evidence="3" id="KW-0067">ATP-binding</keyword>
<dbReference type="SUPFAM" id="SSF52540">
    <property type="entry name" value="P-loop containing nucleoside triphosphate hydrolases"/>
    <property type="match status" value="1"/>
</dbReference>
<name>A0A7M7KC62_VARDE</name>
<dbReference type="RefSeq" id="XP_022658844.1">
    <property type="nucleotide sequence ID" value="XM_022803109.1"/>
</dbReference>
<dbReference type="PANTHER" id="PTHR12705:SF0">
    <property type="entry name" value="ORIGIN RECOGNITION COMPLEX SUBUNIT 5"/>
    <property type="match status" value="1"/>
</dbReference>
<dbReference type="Proteomes" id="UP000594260">
    <property type="component" value="Unplaced"/>
</dbReference>
<reference evidence="6" key="1">
    <citation type="submission" date="2021-01" db="UniProtKB">
        <authorList>
            <consortium name="EnsemblMetazoa"/>
        </authorList>
    </citation>
    <scope>IDENTIFICATION</scope>
</reference>
<dbReference type="RefSeq" id="XP_022658842.1">
    <property type="nucleotide sequence ID" value="XM_022803107.1"/>
</dbReference>
<proteinExistence type="inferred from homology"/>
<dbReference type="Gene3D" id="3.40.50.300">
    <property type="entry name" value="P-loop containing nucleotide triphosphate hydrolases"/>
    <property type="match status" value="1"/>
</dbReference>
<dbReference type="GO" id="GO:0006270">
    <property type="term" value="P:DNA replication initiation"/>
    <property type="evidence" value="ECO:0007669"/>
    <property type="project" value="TreeGrafter"/>
</dbReference>
<dbReference type="Pfam" id="PF13191">
    <property type="entry name" value="AAA_16"/>
    <property type="match status" value="1"/>
</dbReference>
<evidence type="ECO:0000313" key="6">
    <source>
        <dbReference type="EnsemblMetazoa" id="XP_022658846"/>
    </source>
</evidence>
<dbReference type="InterPro" id="IPR047088">
    <property type="entry name" value="ORC5_C"/>
</dbReference>
<evidence type="ECO:0000256" key="2">
    <source>
        <dbReference type="ARBA" id="ARBA00022741"/>
    </source>
</evidence>
<dbReference type="GO" id="GO:0003688">
    <property type="term" value="F:DNA replication origin binding"/>
    <property type="evidence" value="ECO:0007669"/>
    <property type="project" value="TreeGrafter"/>
</dbReference>
<dbReference type="GeneID" id="111249349"/>
<evidence type="ECO:0008006" key="8">
    <source>
        <dbReference type="Google" id="ProtNLM"/>
    </source>
</evidence>
<dbReference type="EnsemblMetazoa" id="XM_022803108">
    <property type="protein sequence ID" value="XP_022658843"/>
    <property type="gene ID" value="LOC111249349"/>
</dbReference>
<feature type="domain" description="Orc1-like AAA ATPase" evidence="4">
    <location>
        <begin position="2"/>
        <end position="154"/>
    </location>
</feature>
<dbReference type="InterPro" id="IPR041664">
    <property type="entry name" value="AAA_16"/>
</dbReference>
<accession>A0A7M7KC62</accession>
<dbReference type="RefSeq" id="XP_022658843.1">
    <property type="nucleotide sequence ID" value="XM_022803108.1"/>
</dbReference>
<dbReference type="RefSeq" id="XP_022658846.1">
    <property type="nucleotide sequence ID" value="XM_022803111.1"/>
</dbReference>
<keyword evidence="7" id="KW-1185">Reference proteome</keyword>
<dbReference type="CTD" id="5001"/>
<dbReference type="EnsemblMetazoa" id="XM_022803107">
    <property type="protein sequence ID" value="XP_022658842"/>
    <property type="gene ID" value="LOC111249349"/>
</dbReference>
<organism evidence="6 7">
    <name type="scientific">Varroa destructor</name>
    <name type="common">Honeybee mite</name>
    <dbReference type="NCBI Taxonomy" id="109461"/>
    <lineage>
        <taxon>Eukaryota</taxon>
        <taxon>Metazoa</taxon>
        <taxon>Ecdysozoa</taxon>
        <taxon>Arthropoda</taxon>
        <taxon>Chelicerata</taxon>
        <taxon>Arachnida</taxon>
        <taxon>Acari</taxon>
        <taxon>Parasitiformes</taxon>
        <taxon>Mesostigmata</taxon>
        <taxon>Gamasina</taxon>
        <taxon>Dermanyssoidea</taxon>
        <taxon>Varroidae</taxon>
        <taxon>Varroa</taxon>
    </lineage>
</organism>
<dbReference type="GO" id="GO:0005664">
    <property type="term" value="C:nuclear origin of replication recognition complex"/>
    <property type="evidence" value="ECO:0007669"/>
    <property type="project" value="TreeGrafter"/>
</dbReference>
<dbReference type="InterPro" id="IPR027417">
    <property type="entry name" value="P-loop_NTPase"/>
</dbReference>
<dbReference type="PANTHER" id="PTHR12705">
    <property type="entry name" value="ORIGIN RECOGNITION COMPLEX SUBUNIT 5"/>
    <property type="match status" value="1"/>
</dbReference>
<dbReference type="EnsemblMetazoa" id="XM_022803111">
    <property type="protein sequence ID" value="XP_022658846"/>
    <property type="gene ID" value="LOC111249349"/>
</dbReference>
<dbReference type="AlphaFoldDB" id="A0A7M7KC62"/>
<protein>
    <recommendedName>
        <fullName evidence="8">Origin recognition complex subunit 5</fullName>
    </recommendedName>
</protein>
<dbReference type="InterPro" id="IPR020796">
    <property type="entry name" value="ORC5"/>
</dbReference>
<keyword evidence="2" id="KW-0547">Nucleotide-binding</keyword>
<evidence type="ECO:0000256" key="1">
    <source>
        <dbReference type="ARBA" id="ARBA00006269"/>
    </source>
</evidence>
<sequence>MQVICRERQVNQLRSLLALDNACPRNIPVQAVIIFGDSGTGKSFTVKKILSAAESSESLEFKIRYVWLNCVELLQARSVFSLILNQLTTREVDSLEQISNLKSCDSAVDFLKHLFQDFQPDDRLYIVFDDSQRLRDFDPNILSFFLRIQEHANSVISCIFISTVPLSHYHTSSGFCTPHEIFFPYYTQDELCQVLLESCPSTCNTKFYEHYLRLVLPVFKNANANVKELMHIAIANFVNYTAPLAKDSSLKDHSLKLWHNIEPYLKKALESLYLREVDAFVSGETSDSATKSMNNKQIIELPLYSKFLLIAAYIASYNPPSTDRKFFVKNSGREKRKFSQIRKSKPNYHLLGPRPFPLNRLMAIFHAIVDTSDFRVEPTTILQSQVSSLVHHRLVTQTAGKDLLSAPRYKCAVDLDYVLHIANTVHFDVTQHLEDFNM</sequence>